<dbReference type="Proteomes" id="UP001595791">
    <property type="component" value="Unassembled WGS sequence"/>
</dbReference>
<gene>
    <name evidence="2" type="ORF">ACFOW7_03210</name>
</gene>
<keyword evidence="3" id="KW-1185">Reference proteome</keyword>
<dbReference type="Gene3D" id="1.20.1260.10">
    <property type="match status" value="1"/>
</dbReference>
<dbReference type="InterPro" id="IPR011971">
    <property type="entry name" value="CHP02284"/>
</dbReference>
<organism evidence="2 3">
    <name type="scientific">Chitinimonas lacunae</name>
    <dbReference type="NCBI Taxonomy" id="1963018"/>
    <lineage>
        <taxon>Bacteria</taxon>
        <taxon>Pseudomonadati</taxon>
        <taxon>Pseudomonadota</taxon>
        <taxon>Betaproteobacteria</taxon>
        <taxon>Neisseriales</taxon>
        <taxon>Chitinibacteraceae</taxon>
        <taxon>Chitinimonas</taxon>
    </lineage>
</organism>
<dbReference type="InterPro" id="IPR009078">
    <property type="entry name" value="Ferritin-like_SF"/>
</dbReference>
<evidence type="ECO:0000313" key="3">
    <source>
        <dbReference type="Proteomes" id="UP001595791"/>
    </source>
</evidence>
<dbReference type="PIRSF" id="PIRSF029477">
    <property type="entry name" value="UCP029477"/>
    <property type="match status" value="1"/>
</dbReference>
<evidence type="ECO:0000313" key="2">
    <source>
        <dbReference type="EMBL" id="MFC4158362.1"/>
    </source>
</evidence>
<accession>A0ABV8MMV6</accession>
<dbReference type="SUPFAM" id="SSF47240">
    <property type="entry name" value="Ferritin-like"/>
    <property type="match status" value="1"/>
</dbReference>
<protein>
    <submittedName>
        <fullName evidence="2">PA2169 family four-helix-bundle protein</fullName>
    </submittedName>
</protein>
<dbReference type="InterPro" id="IPR016920">
    <property type="entry name" value="UCP029477"/>
</dbReference>
<sequence length="151" mass="16738">MNNEELVDTLNDLIETCKDGEYGFSQCAQYASASDLRNLFQARAAECRQAAQELASLVRLYGGDPDMSGTIAGAIHRGWVSVRSAVTTDEDAAMLEECERGEDRAKAQYRKALSKPLPESVLAVVTRQNAGVVRNHDQVKALRERYRALHH</sequence>
<dbReference type="RefSeq" id="WP_378160951.1">
    <property type="nucleotide sequence ID" value="NZ_JBHSBU010000001.1"/>
</dbReference>
<dbReference type="NCBIfam" id="TIGR02284">
    <property type="entry name" value="PA2169 family four-helix-bundle protein"/>
    <property type="match status" value="1"/>
</dbReference>
<dbReference type="Pfam" id="PF09537">
    <property type="entry name" value="DUF2383"/>
    <property type="match status" value="1"/>
</dbReference>
<proteinExistence type="predicted"/>
<reference evidence="3" key="1">
    <citation type="journal article" date="2019" name="Int. J. Syst. Evol. Microbiol.">
        <title>The Global Catalogue of Microorganisms (GCM) 10K type strain sequencing project: providing services to taxonomists for standard genome sequencing and annotation.</title>
        <authorList>
            <consortium name="The Broad Institute Genomics Platform"/>
            <consortium name="The Broad Institute Genome Sequencing Center for Infectious Disease"/>
            <person name="Wu L."/>
            <person name="Ma J."/>
        </authorList>
    </citation>
    <scope>NUCLEOTIDE SEQUENCE [LARGE SCALE GENOMIC DNA]</scope>
    <source>
        <strain evidence="3">LMG 29894</strain>
    </source>
</reference>
<dbReference type="InterPro" id="IPR012347">
    <property type="entry name" value="Ferritin-like"/>
</dbReference>
<dbReference type="InterPro" id="IPR019052">
    <property type="entry name" value="DUF2383"/>
</dbReference>
<name>A0ABV8MMV6_9NEIS</name>
<feature type="domain" description="DUF2383" evidence="1">
    <location>
        <begin position="7"/>
        <end position="114"/>
    </location>
</feature>
<dbReference type="EMBL" id="JBHSBU010000001">
    <property type="protein sequence ID" value="MFC4158362.1"/>
    <property type="molecule type" value="Genomic_DNA"/>
</dbReference>
<evidence type="ECO:0000259" key="1">
    <source>
        <dbReference type="Pfam" id="PF09537"/>
    </source>
</evidence>
<comment type="caution">
    <text evidence="2">The sequence shown here is derived from an EMBL/GenBank/DDBJ whole genome shotgun (WGS) entry which is preliminary data.</text>
</comment>